<dbReference type="Gene3D" id="1.25.40.20">
    <property type="entry name" value="Ankyrin repeat-containing domain"/>
    <property type="match status" value="2"/>
</dbReference>
<dbReference type="InterPro" id="IPR002110">
    <property type="entry name" value="Ankyrin_rpt"/>
</dbReference>
<dbReference type="Pfam" id="PF12796">
    <property type="entry name" value="Ank_2"/>
    <property type="match status" value="2"/>
</dbReference>
<feature type="repeat" description="ANK" evidence="3">
    <location>
        <begin position="473"/>
        <end position="506"/>
    </location>
</feature>
<dbReference type="InterPro" id="IPR036770">
    <property type="entry name" value="Ankyrin_rpt-contain_sf"/>
</dbReference>
<keyword evidence="2 3" id="KW-0040">ANK repeat</keyword>
<dbReference type="SMART" id="SM00248">
    <property type="entry name" value="ANK"/>
    <property type="match status" value="5"/>
</dbReference>
<reference evidence="4" key="1">
    <citation type="submission" date="2021-02" db="EMBL/GenBank/DDBJ databases">
        <authorList>
            <person name="Dougan E. K."/>
            <person name="Rhodes N."/>
            <person name="Thang M."/>
            <person name="Chan C."/>
        </authorList>
    </citation>
    <scope>NUCLEOTIDE SEQUENCE</scope>
</reference>
<comment type="caution">
    <text evidence="4">The sequence shown here is derived from an EMBL/GenBank/DDBJ whole genome shotgun (WGS) entry which is preliminary data.</text>
</comment>
<dbReference type="PROSITE" id="PS50088">
    <property type="entry name" value="ANK_REPEAT"/>
    <property type="match status" value="3"/>
</dbReference>
<dbReference type="AlphaFoldDB" id="A0A812Q3Q8"/>
<accession>A0A812Q3Q8</accession>
<organism evidence="4 5">
    <name type="scientific">Symbiodinium natans</name>
    <dbReference type="NCBI Taxonomy" id="878477"/>
    <lineage>
        <taxon>Eukaryota</taxon>
        <taxon>Sar</taxon>
        <taxon>Alveolata</taxon>
        <taxon>Dinophyceae</taxon>
        <taxon>Suessiales</taxon>
        <taxon>Symbiodiniaceae</taxon>
        <taxon>Symbiodinium</taxon>
    </lineage>
</organism>
<dbReference type="SUPFAM" id="SSF48403">
    <property type="entry name" value="Ankyrin repeat"/>
    <property type="match status" value="1"/>
</dbReference>
<feature type="repeat" description="ANK" evidence="3">
    <location>
        <begin position="337"/>
        <end position="369"/>
    </location>
</feature>
<dbReference type="EMBL" id="CAJNDS010002228">
    <property type="protein sequence ID" value="CAE7382850.1"/>
    <property type="molecule type" value="Genomic_DNA"/>
</dbReference>
<feature type="repeat" description="ANK" evidence="3">
    <location>
        <begin position="542"/>
        <end position="574"/>
    </location>
</feature>
<evidence type="ECO:0000313" key="5">
    <source>
        <dbReference type="Proteomes" id="UP000604046"/>
    </source>
</evidence>
<evidence type="ECO:0000256" key="1">
    <source>
        <dbReference type="ARBA" id="ARBA00022737"/>
    </source>
</evidence>
<gene>
    <name evidence="4" type="primary">anks1b</name>
    <name evidence="4" type="ORF">SNAT2548_LOCUS20892</name>
</gene>
<keyword evidence="5" id="KW-1185">Reference proteome</keyword>
<dbReference type="OrthoDB" id="410562at2759"/>
<evidence type="ECO:0000313" key="4">
    <source>
        <dbReference type="EMBL" id="CAE7382850.1"/>
    </source>
</evidence>
<sequence>MACCSSTAARALTPLAQYAKSLNVQLDGLELHMEFPMYTVSLGTLLEMSHLEPHEALKERGLLVEFHRKMGKAVFVSHQWIEAHHPDPDCTQLRVLQDALRTVIGNLQSIPVDVVSETLNHGRPLPTSELLAEPLFFWYDYFSAPQKEERSKSYLQLAINSIPAFVNACSFFFALVPVLENSRGTNVISPGSWHGRGWCRLERTCRELSEDHDWIVVKSPSDLELISGAVASTRAGSGPVGEGAFTVPEDRLKLGPVLMTALKRKLKRLLETQDFPGYRAFLNQQRALFRGLECDAFEPVPGFDQIGFDQIDLKSPWRAMKFFHQNGFRNVSDTDRCGWMPLHYAAVNGDPLLVKDLLLLRADPDQGTKKVHPAFGFETGMLPLSISCLFRNTELVQLLISTKASVASNVVIHGPLHCAAARSTRESIRILLEARCSPLEQNSFGGTILQMAAYYGSSEAIDELPRHVNTALNASEALHSAALGGAGAEVVHRLVEMRADVNIQTDEHFRRKPLMRAVYTLLTLQHRFYKVTPFSRIMYHAEGATPLMVAILACNHECAAALIAAGAQVNLRNARGCAAADFIIGHSLPDFLREAFEGKVEACHRVSLLARGWVELTL</sequence>
<keyword evidence="1" id="KW-0677">Repeat</keyword>
<dbReference type="PANTHER" id="PTHR24198:SF165">
    <property type="entry name" value="ANKYRIN REPEAT-CONTAINING PROTEIN-RELATED"/>
    <property type="match status" value="1"/>
</dbReference>
<evidence type="ECO:0000256" key="2">
    <source>
        <dbReference type="ARBA" id="ARBA00023043"/>
    </source>
</evidence>
<dbReference type="Proteomes" id="UP000604046">
    <property type="component" value="Unassembled WGS sequence"/>
</dbReference>
<evidence type="ECO:0000256" key="3">
    <source>
        <dbReference type="PROSITE-ProRule" id="PRU00023"/>
    </source>
</evidence>
<proteinExistence type="predicted"/>
<dbReference type="PANTHER" id="PTHR24198">
    <property type="entry name" value="ANKYRIN REPEAT AND PROTEIN KINASE DOMAIN-CONTAINING PROTEIN"/>
    <property type="match status" value="1"/>
</dbReference>
<protein>
    <submittedName>
        <fullName evidence="4">Anks1b protein</fullName>
    </submittedName>
</protein>
<dbReference type="PROSITE" id="PS50297">
    <property type="entry name" value="ANK_REP_REGION"/>
    <property type="match status" value="1"/>
</dbReference>
<name>A0A812Q3Q8_9DINO</name>